<feature type="transmembrane region" description="Helical" evidence="2">
    <location>
        <begin position="355"/>
        <end position="376"/>
    </location>
</feature>
<dbReference type="EMBL" id="BAAAJK010000063">
    <property type="protein sequence ID" value="GAA1403742.1"/>
    <property type="molecule type" value="Genomic_DNA"/>
</dbReference>
<organism evidence="3 4">
    <name type="scientific">Pseudonocardia kongjuensis</name>
    <dbReference type="NCBI Taxonomy" id="102227"/>
    <lineage>
        <taxon>Bacteria</taxon>
        <taxon>Bacillati</taxon>
        <taxon>Actinomycetota</taxon>
        <taxon>Actinomycetes</taxon>
        <taxon>Pseudonocardiales</taxon>
        <taxon>Pseudonocardiaceae</taxon>
        <taxon>Pseudonocardia</taxon>
    </lineage>
</organism>
<keyword evidence="2" id="KW-0472">Membrane</keyword>
<feature type="transmembrane region" description="Helical" evidence="2">
    <location>
        <begin position="153"/>
        <end position="171"/>
    </location>
</feature>
<feature type="transmembrane region" description="Helical" evidence="2">
    <location>
        <begin position="202"/>
        <end position="222"/>
    </location>
</feature>
<accession>A0ABN1YC70</accession>
<feature type="transmembrane region" description="Helical" evidence="2">
    <location>
        <begin position="328"/>
        <end position="349"/>
    </location>
</feature>
<protein>
    <submittedName>
        <fullName evidence="3">Benzoate/H(+) symporter BenE family transporter</fullName>
    </submittedName>
</protein>
<comment type="caution">
    <text evidence="3">The sequence shown here is derived from an EMBL/GenBank/DDBJ whole genome shotgun (WGS) entry which is preliminary data.</text>
</comment>
<keyword evidence="2" id="KW-1133">Transmembrane helix</keyword>
<name>A0ABN1YC70_9PSEU</name>
<proteinExistence type="predicted"/>
<reference evidence="3 4" key="1">
    <citation type="journal article" date="2019" name="Int. J. Syst. Evol. Microbiol.">
        <title>The Global Catalogue of Microorganisms (GCM) 10K type strain sequencing project: providing services to taxonomists for standard genome sequencing and annotation.</title>
        <authorList>
            <consortium name="The Broad Institute Genomics Platform"/>
            <consortium name="The Broad Institute Genome Sequencing Center for Infectious Disease"/>
            <person name="Wu L."/>
            <person name="Ma J."/>
        </authorList>
    </citation>
    <scope>NUCLEOTIDE SEQUENCE [LARGE SCALE GENOMIC DNA]</scope>
    <source>
        <strain evidence="3 4">JCM 11896</strain>
    </source>
</reference>
<dbReference type="InterPro" id="IPR004711">
    <property type="entry name" value="Benzoate_Transporter"/>
</dbReference>
<feature type="transmembrane region" description="Helical" evidence="2">
    <location>
        <begin position="40"/>
        <end position="64"/>
    </location>
</feature>
<sequence length="428" mass="41816">MTASTDGPGEGAVLDGPVRSRGLEPGPGIRSGLRGLPSRLTPATIGAGVVAAVFGCTGPALIVIDGAAAAGVPGVIISSWIFGIYVFGGLISLFLALRYRMPAVGAYSIPGAVLAVGALGSYEFSDLVGAFLVAGLLVLALGLSGLIGTVARLLPLPIVMAMIAGALIRFGTEVVNAAAAAPWIVGSAIAGFLVLSRFVPSVPGALGALGAGLVAAIATGALSGDGAAVEGWTLPVLVVPTFDVGALLAVALPLAVLVIAAENAQAYGVLLSQGYRPPVNAMTVASGVGGALAPLFGGHNANVAGPMTAICAGPQAGPDKDARYAASVVNGVVFIAFGVLAGLAVTAVTALPVELVSAVAGLAMIGVLVSSFRGAFGEGRFRVGALTALVVAMSGIAPLGISSPFWALVAGVLASAVLEGRDFRSAPA</sequence>
<evidence type="ECO:0000313" key="4">
    <source>
        <dbReference type="Proteomes" id="UP001501414"/>
    </source>
</evidence>
<feature type="transmembrane region" description="Helical" evidence="2">
    <location>
        <begin position="388"/>
        <end position="418"/>
    </location>
</feature>
<feature type="region of interest" description="Disordered" evidence="1">
    <location>
        <begin position="1"/>
        <end position="29"/>
    </location>
</feature>
<keyword evidence="2" id="KW-0812">Transmembrane</keyword>
<evidence type="ECO:0000256" key="1">
    <source>
        <dbReference type="SAM" id="MobiDB-lite"/>
    </source>
</evidence>
<dbReference type="RefSeq" id="WP_344030543.1">
    <property type="nucleotide sequence ID" value="NZ_BAAAJK010000063.1"/>
</dbReference>
<dbReference type="Proteomes" id="UP001501414">
    <property type="component" value="Unassembled WGS sequence"/>
</dbReference>
<dbReference type="Pfam" id="PF03594">
    <property type="entry name" value="BenE"/>
    <property type="match status" value="1"/>
</dbReference>
<feature type="transmembrane region" description="Helical" evidence="2">
    <location>
        <begin position="128"/>
        <end position="146"/>
    </location>
</feature>
<dbReference type="PANTHER" id="PTHR30199">
    <property type="entry name" value="MFS FAMILY TRANSPORTER, PREDICTED SUBSTRATE BENZOATE"/>
    <property type="match status" value="1"/>
</dbReference>
<feature type="transmembrane region" description="Helical" evidence="2">
    <location>
        <begin position="104"/>
        <end position="122"/>
    </location>
</feature>
<feature type="transmembrane region" description="Helical" evidence="2">
    <location>
        <begin position="76"/>
        <end position="97"/>
    </location>
</feature>
<evidence type="ECO:0000313" key="3">
    <source>
        <dbReference type="EMBL" id="GAA1403742.1"/>
    </source>
</evidence>
<feature type="transmembrane region" description="Helical" evidence="2">
    <location>
        <begin position="177"/>
        <end position="195"/>
    </location>
</feature>
<keyword evidence="4" id="KW-1185">Reference proteome</keyword>
<dbReference type="PANTHER" id="PTHR30199:SF0">
    <property type="entry name" value="INNER MEMBRANE PROTEIN YDCO"/>
    <property type="match status" value="1"/>
</dbReference>
<evidence type="ECO:0000256" key="2">
    <source>
        <dbReference type="SAM" id="Phobius"/>
    </source>
</evidence>
<gene>
    <name evidence="3" type="ORF">GCM10009613_65280</name>
</gene>
<feature type="transmembrane region" description="Helical" evidence="2">
    <location>
        <begin position="242"/>
        <end position="261"/>
    </location>
</feature>